<accession>A0ABP9SZZ7</accession>
<dbReference type="RefSeq" id="WP_345627123.1">
    <property type="nucleotide sequence ID" value="NZ_BAABJR010000002.1"/>
</dbReference>
<sequence length="72" mass="7931">MPVSTLQRRLNAYGIRANLSRATACLNLAHDLPPAVLASITGIHVITAEQWHQRAALDWSAYLAARHKATTR</sequence>
<gene>
    <name evidence="1" type="ORF">GCM10023323_09960</name>
</gene>
<proteinExistence type="predicted"/>
<reference evidence="2" key="1">
    <citation type="journal article" date="2019" name="Int. J. Syst. Evol. Microbiol.">
        <title>The Global Catalogue of Microorganisms (GCM) 10K type strain sequencing project: providing services to taxonomists for standard genome sequencing and annotation.</title>
        <authorList>
            <consortium name="The Broad Institute Genomics Platform"/>
            <consortium name="The Broad Institute Genome Sequencing Center for Infectious Disease"/>
            <person name="Wu L."/>
            <person name="Ma J."/>
        </authorList>
    </citation>
    <scope>NUCLEOTIDE SEQUENCE [LARGE SCALE GENOMIC DNA]</scope>
    <source>
        <strain evidence="2">JCM 18306</strain>
    </source>
</reference>
<name>A0ABP9SZZ7_9ACTN</name>
<comment type="caution">
    <text evidence="1">The sequence shown here is derived from an EMBL/GenBank/DDBJ whole genome shotgun (WGS) entry which is preliminary data.</text>
</comment>
<organism evidence="1 2">
    <name type="scientific">Streptomyces thinghirensis</name>
    <dbReference type="NCBI Taxonomy" id="551547"/>
    <lineage>
        <taxon>Bacteria</taxon>
        <taxon>Bacillati</taxon>
        <taxon>Actinomycetota</taxon>
        <taxon>Actinomycetes</taxon>
        <taxon>Kitasatosporales</taxon>
        <taxon>Streptomycetaceae</taxon>
        <taxon>Streptomyces</taxon>
    </lineage>
</organism>
<dbReference type="Proteomes" id="UP001499878">
    <property type="component" value="Unassembled WGS sequence"/>
</dbReference>
<keyword evidence="2" id="KW-1185">Reference proteome</keyword>
<protein>
    <submittedName>
        <fullName evidence="1">Uncharacterized protein</fullName>
    </submittedName>
</protein>
<dbReference type="EMBL" id="BAABJR010000002">
    <property type="protein sequence ID" value="GAA5204889.1"/>
    <property type="molecule type" value="Genomic_DNA"/>
</dbReference>
<evidence type="ECO:0000313" key="2">
    <source>
        <dbReference type="Proteomes" id="UP001499878"/>
    </source>
</evidence>
<evidence type="ECO:0000313" key="1">
    <source>
        <dbReference type="EMBL" id="GAA5204889.1"/>
    </source>
</evidence>